<dbReference type="Gene3D" id="2.60.40.1120">
    <property type="entry name" value="Carboxypeptidase-like, regulatory domain"/>
    <property type="match status" value="1"/>
</dbReference>
<dbReference type="Pfam" id="PF13620">
    <property type="entry name" value="CarboxypepD_reg"/>
    <property type="match status" value="1"/>
</dbReference>
<keyword evidence="2" id="KW-1185">Reference proteome</keyword>
<dbReference type="Proteomes" id="UP000192756">
    <property type="component" value="Unassembled WGS sequence"/>
</dbReference>
<sequence>MKKYLLPTLIGFIIVVTACKKSGTQGEPGVVANAVTGKVTDSKGNPLANVEVTVENQMTGNHNTRTVLTSQNGTYKIELTSVGIFQASAYIKKNYNGVEYHMPLHPDNNELFNKEGAVRNFVWKLSGAMPDNTGFYGGTCELSPDIYIVPIEDFEKVEFTLTPVGPIIDGSNGTVIKINPVRVSSYFVIRDIPIGRYFATAAYGQGTNKISLQLKKRDSNDPYALSAIINFPGSISDPIAALSYKK</sequence>
<evidence type="ECO:0000313" key="1">
    <source>
        <dbReference type="EMBL" id="SMC89263.1"/>
    </source>
</evidence>
<keyword evidence="1" id="KW-0121">Carboxypeptidase</keyword>
<evidence type="ECO:0000313" key="2">
    <source>
        <dbReference type="Proteomes" id="UP000192756"/>
    </source>
</evidence>
<dbReference type="SUPFAM" id="SSF49464">
    <property type="entry name" value="Carboxypeptidase regulatory domain-like"/>
    <property type="match status" value="1"/>
</dbReference>
<dbReference type="AlphaFoldDB" id="A0A1W2CVL4"/>
<dbReference type="RefSeq" id="WP_084240089.1">
    <property type="nucleotide sequence ID" value="NZ_FWXT01000002.1"/>
</dbReference>
<dbReference type="GO" id="GO:0004180">
    <property type="term" value="F:carboxypeptidase activity"/>
    <property type="evidence" value="ECO:0007669"/>
    <property type="project" value="UniProtKB-KW"/>
</dbReference>
<protein>
    <submittedName>
        <fullName evidence="1">Carboxypeptidase regulatory-like domain-containing protein</fullName>
    </submittedName>
</protein>
<accession>A0A1W2CVL4</accession>
<keyword evidence="1" id="KW-0645">Protease</keyword>
<gene>
    <name evidence="1" type="ORF">SAMN04488524_3301</name>
</gene>
<name>A0A1W2CVL4_9SPHI</name>
<keyword evidence="1" id="KW-0378">Hydrolase</keyword>
<dbReference type="OrthoDB" id="939978at2"/>
<dbReference type="InterPro" id="IPR008969">
    <property type="entry name" value="CarboxyPept-like_regulatory"/>
</dbReference>
<dbReference type="PROSITE" id="PS51257">
    <property type="entry name" value="PROKAR_LIPOPROTEIN"/>
    <property type="match status" value="1"/>
</dbReference>
<dbReference type="STRING" id="151894.SAMN04488524_3301"/>
<reference evidence="2" key="1">
    <citation type="submission" date="2017-04" db="EMBL/GenBank/DDBJ databases">
        <authorList>
            <person name="Varghese N."/>
            <person name="Submissions S."/>
        </authorList>
    </citation>
    <scope>NUCLEOTIDE SEQUENCE [LARGE SCALE GENOMIC DNA]</scope>
    <source>
        <strain evidence="2">DSM 12126</strain>
    </source>
</reference>
<proteinExistence type="predicted"/>
<dbReference type="EMBL" id="FWXT01000002">
    <property type="protein sequence ID" value="SMC89263.1"/>
    <property type="molecule type" value="Genomic_DNA"/>
</dbReference>
<organism evidence="1 2">
    <name type="scientific">Pedobacter africanus</name>
    <dbReference type="NCBI Taxonomy" id="151894"/>
    <lineage>
        <taxon>Bacteria</taxon>
        <taxon>Pseudomonadati</taxon>
        <taxon>Bacteroidota</taxon>
        <taxon>Sphingobacteriia</taxon>
        <taxon>Sphingobacteriales</taxon>
        <taxon>Sphingobacteriaceae</taxon>
        <taxon>Pedobacter</taxon>
    </lineage>
</organism>